<proteinExistence type="predicted"/>
<dbReference type="EMBL" id="JAFBBU010000001">
    <property type="protein sequence ID" value="MBM7470818.1"/>
    <property type="molecule type" value="Genomic_DNA"/>
</dbReference>
<dbReference type="RefSeq" id="WP_205106518.1">
    <property type="nucleotide sequence ID" value="NZ_BAAAHT010000018.1"/>
</dbReference>
<evidence type="ECO:0000313" key="2">
    <source>
        <dbReference type="EMBL" id="MBM7470818.1"/>
    </source>
</evidence>
<dbReference type="Proteomes" id="UP000776164">
    <property type="component" value="Unassembled WGS sequence"/>
</dbReference>
<feature type="domain" description="AB hydrolase-1" evidence="1">
    <location>
        <begin position="28"/>
        <end position="252"/>
    </location>
</feature>
<protein>
    <submittedName>
        <fullName evidence="2">Pimeloyl-ACP methyl ester carboxylesterase</fullName>
    </submittedName>
</protein>
<dbReference type="PANTHER" id="PTHR43798">
    <property type="entry name" value="MONOACYLGLYCEROL LIPASE"/>
    <property type="match status" value="1"/>
</dbReference>
<comment type="caution">
    <text evidence="2">The sequence shown here is derived from an EMBL/GenBank/DDBJ whole genome shotgun (WGS) entry which is preliminary data.</text>
</comment>
<dbReference type="PANTHER" id="PTHR43798:SF33">
    <property type="entry name" value="HYDROLASE, PUTATIVE (AFU_ORTHOLOGUE AFUA_2G14860)-RELATED"/>
    <property type="match status" value="1"/>
</dbReference>
<dbReference type="InterPro" id="IPR050266">
    <property type="entry name" value="AB_hydrolase_sf"/>
</dbReference>
<organism evidence="2 3">
    <name type="scientific">Subtercola frigoramans</name>
    <dbReference type="NCBI Taxonomy" id="120298"/>
    <lineage>
        <taxon>Bacteria</taxon>
        <taxon>Bacillati</taxon>
        <taxon>Actinomycetota</taxon>
        <taxon>Actinomycetes</taxon>
        <taxon>Micrococcales</taxon>
        <taxon>Microbacteriaceae</taxon>
        <taxon>Subtercola</taxon>
    </lineage>
</organism>
<evidence type="ECO:0000313" key="3">
    <source>
        <dbReference type="Proteomes" id="UP000776164"/>
    </source>
</evidence>
<keyword evidence="3" id="KW-1185">Reference proteome</keyword>
<dbReference type="Pfam" id="PF12697">
    <property type="entry name" value="Abhydrolase_6"/>
    <property type="match status" value="1"/>
</dbReference>
<dbReference type="SUPFAM" id="SSF53474">
    <property type="entry name" value="alpha/beta-Hydrolases"/>
    <property type="match status" value="1"/>
</dbReference>
<dbReference type="Gene3D" id="3.40.50.1820">
    <property type="entry name" value="alpha/beta hydrolase"/>
    <property type="match status" value="1"/>
</dbReference>
<accession>A0ABS2L156</accession>
<name>A0ABS2L156_9MICO</name>
<dbReference type="InterPro" id="IPR000073">
    <property type="entry name" value="AB_hydrolase_1"/>
</dbReference>
<dbReference type="InterPro" id="IPR029058">
    <property type="entry name" value="AB_hydrolase_fold"/>
</dbReference>
<dbReference type="PRINTS" id="PR00111">
    <property type="entry name" value="ABHYDROLASE"/>
</dbReference>
<gene>
    <name evidence="2" type="ORF">JOE66_000452</name>
</gene>
<sequence length="266" mass="27892">MTRTDTRIVGDAPGISLTVTESGEGRPVLVLHGGGGPFTVAGLVAHLAEAHQVIAPTHPGWNGTVRDEAVSSIQSLAEVYSELLRAEDLQGVVVVGSSLGGWLAAEMALDDRAEGRIAALVLIDAVGIEVPEEPMVDFFALDARGVAEHSFADPQKFFVDPSTLPPEQVARQAANMQTMRAVAGYPSMHDSALRGRLAELGLPALVIWGESDRIVTPAYGSAFAAAIPDARLTVLENAGHLPHIEQPEATSAVIAEFLASLPTRVG</sequence>
<reference evidence="2 3" key="1">
    <citation type="submission" date="2021-01" db="EMBL/GenBank/DDBJ databases">
        <title>Sequencing the genomes of 1000 actinobacteria strains.</title>
        <authorList>
            <person name="Klenk H.-P."/>
        </authorList>
    </citation>
    <scope>NUCLEOTIDE SEQUENCE [LARGE SCALE GENOMIC DNA]</scope>
    <source>
        <strain evidence="2 3">DSM 13057</strain>
    </source>
</reference>
<evidence type="ECO:0000259" key="1">
    <source>
        <dbReference type="Pfam" id="PF12697"/>
    </source>
</evidence>